<protein>
    <submittedName>
        <fullName evidence="1">Uncharacterized protein</fullName>
    </submittedName>
</protein>
<accession>A0ACC1NRL4</accession>
<sequence length="841" mass="94160">MQGLVEIHERFDLLQAVLPIISSSLPSNHDATHHEPLLIQDDITLLRSDIKSLPLKIQREDLDRVEDRNRLVAAFDEILAVFEGIALEQNELLSNSQGSIENPTTLFPGLNALRSLPTQATSTSARFLMSHTAIKASLEQLKKFEGVVRSVMQNVPGSWDIKTDLEYYTDAEINAIREADKFCMASSLLFNHLVASIAACQGNHLARLHLSGFQSGLVEMLLCKCRSQTWEPACFNPAIISNDDASSQYRICSHAMGAETLDRGIRFGESAIWDRITQSWDAGSCQLPKLKDLLRGINPGLETGSKSQSFQLKKRDRKLLGVFLAWSLFMLYGSPWLQHRWQDSVLVLPYPSSNSHIDGRRPLIPCVIKHTQDTEKRPTSEEIAALGILILELEANMQAGWTNDDEDFETGEKSNVCRLIRILSDENWTGELSDGYRQIAKSCLEFENLVEASRFPCGEADRRNLAMLYKRVVNPLFQLLVSSFGTAAQVFRSIPALSVPERQKKKSSRTNMVLFDDFEMSGDDTKVRYAQELWRNLEGFLDKVRSIRAVIPRRGHIGLAETSQQTQLPDRIRVAILDTGVDVKDIMIKGALGSRIKDRRSFVGPSPSNRIDTYGHGTHVARLLLKMAPAAEIYIAKISEGKNLDNSRMSSITEAIDYAVTEWKVDIISMSFGYYDQNNEVDEAIDRALKADKLLFAAASNEGGNRGRSRLAKRSGVICVHACDGKGNKGDMNPNPVKKDFNFSTLGVAVESRWENRTVYKSGTSFATPIAAGIAANILEFAGAHPSLIDMKRLKRHEGMRDVLGEMCTERDGYDYLHPQAWWADDRSPEDIAKDIQRIIE</sequence>
<evidence type="ECO:0000313" key="2">
    <source>
        <dbReference type="Proteomes" id="UP001143856"/>
    </source>
</evidence>
<dbReference type="Proteomes" id="UP001143856">
    <property type="component" value="Unassembled WGS sequence"/>
</dbReference>
<evidence type="ECO:0000313" key="1">
    <source>
        <dbReference type="EMBL" id="KAJ2981443.1"/>
    </source>
</evidence>
<comment type="caution">
    <text evidence="1">The sequence shown here is derived from an EMBL/GenBank/DDBJ whole genome shotgun (WGS) entry which is preliminary data.</text>
</comment>
<reference evidence="1" key="1">
    <citation type="submission" date="2022-10" db="EMBL/GenBank/DDBJ databases">
        <title>Genome Sequence of Xylaria curta.</title>
        <authorList>
            <person name="Buettner E."/>
        </authorList>
    </citation>
    <scope>NUCLEOTIDE SEQUENCE</scope>
    <source>
        <strain evidence="1">Babe10</strain>
    </source>
</reference>
<gene>
    <name evidence="1" type="ORF">NUW58_g6689</name>
</gene>
<organism evidence="1 2">
    <name type="scientific">Xylaria curta</name>
    <dbReference type="NCBI Taxonomy" id="42375"/>
    <lineage>
        <taxon>Eukaryota</taxon>
        <taxon>Fungi</taxon>
        <taxon>Dikarya</taxon>
        <taxon>Ascomycota</taxon>
        <taxon>Pezizomycotina</taxon>
        <taxon>Sordariomycetes</taxon>
        <taxon>Xylariomycetidae</taxon>
        <taxon>Xylariales</taxon>
        <taxon>Xylariaceae</taxon>
        <taxon>Xylaria</taxon>
    </lineage>
</organism>
<keyword evidence="2" id="KW-1185">Reference proteome</keyword>
<proteinExistence type="predicted"/>
<dbReference type="EMBL" id="JAPDGR010001564">
    <property type="protein sequence ID" value="KAJ2981443.1"/>
    <property type="molecule type" value="Genomic_DNA"/>
</dbReference>
<name>A0ACC1NRL4_9PEZI</name>